<organism evidence="2 3">
    <name type="scientific">Spongiibacter nanhainus</name>
    <dbReference type="NCBI Taxonomy" id="2794344"/>
    <lineage>
        <taxon>Bacteria</taxon>
        <taxon>Pseudomonadati</taxon>
        <taxon>Pseudomonadota</taxon>
        <taxon>Gammaproteobacteria</taxon>
        <taxon>Cellvibrionales</taxon>
        <taxon>Spongiibacteraceae</taxon>
        <taxon>Spongiibacter</taxon>
    </lineage>
</organism>
<evidence type="ECO:0000313" key="3">
    <source>
        <dbReference type="Proteomes" id="UP000596063"/>
    </source>
</evidence>
<dbReference type="EMBL" id="CP066167">
    <property type="protein sequence ID" value="QQD16812.1"/>
    <property type="molecule type" value="Genomic_DNA"/>
</dbReference>
<evidence type="ECO:0000313" key="2">
    <source>
        <dbReference type="EMBL" id="QQD16812.1"/>
    </source>
</evidence>
<dbReference type="AlphaFoldDB" id="A0A7T4QY37"/>
<gene>
    <name evidence="2" type="ORF">I6N98_10470</name>
</gene>
<evidence type="ECO:0000256" key="1">
    <source>
        <dbReference type="SAM" id="SignalP"/>
    </source>
</evidence>
<protein>
    <submittedName>
        <fullName evidence="2">DUF3604 domain-containing protein</fullName>
    </submittedName>
</protein>
<dbReference type="Gene3D" id="3.20.20.140">
    <property type="entry name" value="Metal-dependent hydrolases"/>
    <property type="match status" value="1"/>
</dbReference>
<feature type="signal peptide" evidence="1">
    <location>
        <begin position="1"/>
        <end position="21"/>
    </location>
</feature>
<dbReference type="Proteomes" id="UP000596063">
    <property type="component" value="Chromosome"/>
</dbReference>
<name>A0A7T4QY37_9GAMM</name>
<dbReference type="InterPro" id="IPR022028">
    <property type="entry name" value="DUF3604"/>
</dbReference>
<proteinExistence type="predicted"/>
<accession>A0A7T4QY37</accession>
<reference evidence="2 3" key="1">
    <citation type="submission" date="2020-12" db="EMBL/GenBank/DDBJ databases">
        <authorList>
            <person name="Shan Y."/>
        </authorList>
    </citation>
    <scope>NUCLEOTIDE SEQUENCE [LARGE SCALE GENOMIC DNA]</scope>
    <source>
        <strain evidence="3">csc3.9</strain>
    </source>
</reference>
<dbReference type="RefSeq" id="WP_198568314.1">
    <property type="nucleotide sequence ID" value="NZ_CP066167.1"/>
</dbReference>
<feature type="chain" id="PRO_5032813514" evidence="1">
    <location>
        <begin position="22"/>
        <end position="650"/>
    </location>
</feature>
<keyword evidence="1" id="KW-0732">Signal</keyword>
<keyword evidence="3" id="KW-1185">Reference proteome</keyword>
<dbReference type="Pfam" id="PF12228">
    <property type="entry name" value="DUF3604"/>
    <property type="match status" value="1"/>
</dbReference>
<dbReference type="KEGG" id="snan:I6N98_10470"/>
<sequence length="650" mass="70987">MSLGRYLIIVLAIMLSLAAQPGHSRTEGSAEGSVEEGRAVTITEERQPCRDVQPEGQLLFGDLHVHTRYSLDASTQDTRTGPADAYWFAQGETLGVQPWRADGTAMRSLKLSRPLDFAAVTDHAELLGEVEICQSPQLEGYGSWQCRLYRRFPRAAFFIFNTASSMAERLGFCGDDGALCRKAALGPWQDIQQAAESAYDRSEDCKFTTFVAYEWTGASDSLANLHRNVIFRNGEVPQYPLSFIDAPSAPQLWDGLDEHCTDAKGQCDVLVIPHNSNLSDGYMFQLADPGADAGRARQRQRLERLVEIMQHKGSSECYYDPLNSADELCGFEQLPYGTFADKFLGKLLPPLSDPPSASAGFLRDVWRDGLDYERQAGFNPLQFGVIASTDTHISAPGAVDEKQFLGHGGAGAPAAEGVPAGLPDDLEFNPGGLAAVWAESNSRDAIFAALRRREAYATSGPRIPVRFYAGWELPDDLCQAEDYARQGYRYGVPMGGNLEADGESSSPVFNVFAAMDPGQASPRGLQAVQIIKGSVDESGQRSEQVFTVAGELAADTNLPDCGGEGRGAPQFCVNWRDPDFDPQARSYYYARVLESPSCRWSQHRCLAAGVNCQNPETIAPGFEACCSEAHRPVIMERAWTSPVWVTPSTP</sequence>